<dbReference type="GO" id="GO:0009289">
    <property type="term" value="C:pilus"/>
    <property type="evidence" value="ECO:0007669"/>
    <property type="project" value="InterPro"/>
</dbReference>
<evidence type="ECO:0000313" key="1">
    <source>
        <dbReference type="EMBL" id="OZS74627.1"/>
    </source>
</evidence>
<dbReference type="Proteomes" id="UP000216001">
    <property type="component" value="Unassembled WGS sequence"/>
</dbReference>
<dbReference type="SUPFAM" id="SSF49401">
    <property type="entry name" value="Bacterial adhesins"/>
    <property type="match status" value="1"/>
</dbReference>
<organism evidence="1 2">
    <name type="scientific">Providencia rettgeri</name>
    <dbReference type="NCBI Taxonomy" id="587"/>
    <lineage>
        <taxon>Bacteria</taxon>
        <taxon>Pseudomonadati</taxon>
        <taxon>Pseudomonadota</taxon>
        <taxon>Gammaproteobacteria</taxon>
        <taxon>Enterobacterales</taxon>
        <taxon>Morganellaceae</taxon>
        <taxon>Providencia</taxon>
    </lineage>
</organism>
<sequence>MWELTEMKFKKRSWQSGVFFLLLMSTSAAYAGVTCRPGNSVPGSTGNAWNPLPEVYIDMNTTPGTVAPGTLLGSASSGFFSWACVFSGSKAERTIWFNNQTPTTIKNTLKNSGVRLYQDSMYSGSVEITAANTPQLEVGVWEAGPKNVLFGYTYRVVRGTGELKSFDTGVFNVGYHSDYQRKSLGDIYQARIIGKLVNYCPTPIVRMSDKVVDFKELTAENFEGGQTVRENFSLDLVPDSTCDAALEVSVAFQSNSGVINKKYIVFNNGLQAAITDRTNNQQVAFDQYYYKGSISKQQPGYFPYSIELSKKDAEAIKSGQFSNTVNVLFTYR</sequence>
<proteinExistence type="predicted"/>
<dbReference type="AlphaFoldDB" id="A0A264VV24"/>
<protein>
    <recommendedName>
        <fullName evidence="3">Fimbrial protein</fullName>
    </recommendedName>
</protein>
<evidence type="ECO:0008006" key="3">
    <source>
        <dbReference type="Google" id="ProtNLM"/>
    </source>
</evidence>
<dbReference type="InterPro" id="IPR036937">
    <property type="entry name" value="Adhesion_dom_fimbrial_sf"/>
</dbReference>
<accession>A0A264VV24</accession>
<dbReference type="GO" id="GO:0007155">
    <property type="term" value="P:cell adhesion"/>
    <property type="evidence" value="ECO:0007669"/>
    <property type="project" value="InterPro"/>
</dbReference>
<dbReference type="EMBL" id="NOWC01000010">
    <property type="protein sequence ID" value="OZS74627.1"/>
    <property type="molecule type" value="Genomic_DNA"/>
</dbReference>
<reference evidence="1 2" key="1">
    <citation type="submission" date="2017-07" db="EMBL/GenBank/DDBJ databases">
        <title>blaIMP-27 on transferable plasmids in Proteus mirabilis and Providencia rettgeri.</title>
        <authorList>
            <person name="Potter R."/>
        </authorList>
    </citation>
    <scope>NUCLEOTIDE SEQUENCE [LARGE SCALE GENOMIC DNA]</scope>
    <source>
        <strain evidence="1 2">PR1</strain>
    </source>
</reference>
<gene>
    <name evidence="1" type="ORF">CHI95_10070</name>
</gene>
<comment type="caution">
    <text evidence="1">The sequence shown here is derived from an EMBL/GenBank/DDBJ whole genome shotgun (WGS) entry which is preliminary data.</text>
</comment>
<name>A0A264VV24_PRORE</name>
<dbReference type="InterPro" id="IPR008966">
    <property type="entry name" value="Adhesion_dom_sf"/>
</dbReference>
<dbReference type="Gene3D" id="2.60.40.1090">
    <property type="entry name" value="Fimbrial-type adhesion domain"/>
    <property type="match status" value="1"/>
</dbReference>
<evidence type="ECO:0000313" key="2">
    <source>
        <dbReference type="Proteomes" id="UP000216001"/>
    </source>
</evidence>